<proteinExistence type="predicted"/>
<dbReference type="Gene3D" id="3.10.100.10">
    <property type="entry name" value="Mannose-Binding Protein A, subunit A"/>
    <property type="match status" value="1"/>
</dbReference>
<dbReference type="InterPro" id="IPR001304">
    <property type="entry name" value="C-type_lectin-like"/>
</dbReference>
<organism evidence="2 3">
    <name type="scientific">Paramormyrops kingsleyae</name>
    <dbReference type="NCBI Taxonomy" id="1676925"/>
    <lineage>
        <taxon>Eukaryota</taxon>
        <taxon>Metazoa</taxon>
        <taxon>Chordata</taxon>
        <taxon>Craniata</taxon>
        <taxon>Vertebrata</taxon>
        <taxon>Euteleostomi</taxon>
        <taxon>Actinopterygii</taxon>
        <taxon>Neopterygii</taxon>
        <taxon>Teleostei</taxon>
        <taxon>Osteoglossocephala</taxon>
        <taxon>Osteoglossomorpha</taxon>
        <taxon>Osteoglossiformes</taxon>
        <taxon>Mormyridae</taxon>
        <taxon>Paramormyrops</taxon>
    </lineage>
</organism>
<dbReference type="PANTHER" id="PTHR45784:SF3">
    <property type="entry name" value="C-TYPE LECTIN DOMAIN FAMILY 4 MEMBER K-LIKE-RELATED"/>
    <property type="match status" value="1"/>
</dbReference>
<dbReference type="PROSITE" id="PS50041">
    <property type="entry name" value="C_TYPE_LECTIN_2"/>
    <property type="match status" value="1"/>
</dbReference>
<reference evidence="2" key="1">
    <citation type="submission" date="2025-08" db="UniProtKB">
        <authorList>
            <consortium name="Ensembl"/>
        </authorList>
    </citation>
    <scope>IDENTIFICATION</scope>
</reference>
<dbReference type="Proteomes" id="UP000261540">
    <property type="component" value="Unplaced"/>
</dbReference>
<evidence type="ECO:0000259" key="1">
    <source>
        <dbReference type="PROSITE" id="PS50041"/>
    </source>
</evidence>
<evidence type="ECO:0000313" key="2">
    <source>
        <dbReference type="Ensembl" id="ENSPKIP00000030114.1"/>
    </source>
</evidence>
<dbReference type="PANTHER" id="PTHR45784">
    <property type="entry name" value="C-TYPE LECTIN DOMAIN FAMILY 20 MEMBER A-RELATED"/>
    <property type="match status" value="1"/>
</dbReference>
<name>A0A3B3SH60_9TELE</name>
<dbReference type="InterPro" id="IPR016186">
    <property type="entry name" value="C-type_lectin-like/link_sf"/>
</dbReference>
<dbReference type="InterPro" id="IPR016187">
    <property type="entry name" value="CTDL_fold"/>
</dbReference>
<dbReference type="AlphaFoldDB" id="A0A3B3SH60"/>
<accession>A0A3B3SH60</accession>
<keyword evidence="3" id="KW-1185">Reference proteome</keyword>
<dbReference type="STRING" id="1676925.ENSPKIP00000030114"/>
<dbReference type="Ensembl" id="ENSPKIT00000010920.1">
    <property type="protein sequence ID" value="ENSPKIP00000030114.1"/>
    <property type="gene ID" value="ENSPKIG00000011094.1"/>
</dbReference>
<sequence>SDSVCAYSVCLCGNNAGTTQNNAYNFFFLWKDTYKHLNLCKCYYILTGTDPKNRQFIPVKLYVTWTYAQSVCKYYAADLVSIRNENENELLREVAAGVPMWIGLFKDAWKWSDNGNSSFRSWRTGQPDNYYGNENCAVSWLTDMEKGKMGDRPCNEKHPFICYGGESSLTAETTTTVVATARIAPD</sequence>
<dbReference type="SUPFAM" id="SSF56436">
    <property type="entry name" value="C-type lectin-like"/>
    <property type="match status" value="1"/>
</dbReference>
<feature type="domain" description="C-type lectin" evidence="1">
    <location>
        <begin position="41"/>
        <end position="163"/>
    </location>
</feature>
<dbReference type="SMART" id="SM00034">
    <property type="entry name" value="CLECT"/>
    <property type="match status" value="1"/>
</dbReference>
<dbReference type="Pfam" id="PF00059">
    <property type="entry name" value="Lectin_C"/>
    <property type="match status" value="1"/>
</dbReference>
<evidence type="ECO:0000313" key="3">
    <source>
        <dbReference type="Proteomes" id="UP000261540"/>
    </source>
</evidence>
<dbReference type="GeneTree" id="ENSGT01100000263473"/>
<reference evidence="2" key="2">
    <citation type="submission" date="2025-09" db="UniProtKB">
        <authorList>
            <consortium name="Ensembl"/>
        </authorList>
    </citation>
    <scope>IDENTIFICATION</scope>
</reference>
<protein>
    <recommendedName>
        <fullName evidence="1">C-type lectin domain-containing protein</fullName>
    </recommendedName>
</protein>